<name>A0A0D3IY05_EMIH1</name>
<dbReference type="Gene3D" id="2.70.160.11">
    <property type="entry name" value="Hnrnp arginine n-methyltransferase1"/>
    <property type="match status" value="1"/>
</dbReference>
<dbReference type="PANTHER" id="PTHR11006">
    <property type="entry name" value="PROTEIN ARGININE N-METHYLTRANSFERASE"/>
    <property type="match status" value="1"/>
</dbReference>
<dbReference type="GO" id="GO:0042054">
    <property type="term" value="F:histone methyltransferase activity"/>
    <property type="evidence" value="ECO:0007669"/>
    <property type="project" value="TreeGrafter"/>
</dbReference>
<reference evidence="3" key="2">
    <citation type="submission" date="2024-10" db="UniProtKB">
        <authorList>
            <consortium name="EnsemblProtists"/>
        </authorList>
    </citation>
    <scope>IDENTIFICATION</scope>
</reference>
<dbReference type="HOGENOM" id="CLU_051104_0_0_1"/>
<dbReference type="Pfam" id="PF06325">
    <property type="entry name" value="PrmA"/>
    <property type="match status" value="1"/>
</dbReference>
<dbReference type="PANTHER" id="PTHR11006:SF4">
    <property type="entry name" value="PROTEIN ARGININE N-METHYLTRANSFERASE 7"/>
    <property type="match status" value="1"/>
</dbReference>
<dbReference type="InterPro" id="IPR029063">
    <property type="entry name" value="SAM-dependent_MTases_sf"/>
</dbReference>
<dbReference type="KEGG" id="ehx:EMIHUDRAFT_76098"/>
<evidence type="ECO:0000256" key="1">
    <source>
        <dbReference type="ARBA" id="ARBA00022691"/>
    </source>
</evidence>
<dbReference type="AlphaFoldDB" id="A0A0D3IY05"/>
<dbReference type="eggNOG" id="KOG1499">
    <property type="taxonomic scope" value="Eukaryota"/>
</dbReference>
<keyword evidence="2" id="KW-0808">Transferase</keyword>
<dbReference type="InterPro" id="IPR025799">
    <property type="entry name" value="Arg_MeTrfase"/>
</dbReference>
<dbReference type="SUPFAM" id="SSF53335">
    <property type="entry name" value="S-adenosyl-L-methionine-dependent methyltransferases"/>
    <property type="match status" value="1"/>
</dbReference>
<dbReference type="Proteomes" id="UP000013827">
    <property type="component" value="Unassembled WGS sequence"/>
</dbReference>
<reference evidence="4" key="1">
    <citation type="journal article" date="2013" name="Nature">
        <title>Pan genome of the phytoplankton Emiliania underpins its global distribution.</title>
        <authorList>
            <person name="Read B.A."/>
            <person name="Kegel J."/>
            <person name="Klute M.J."/>
            <person name="Kuo A."/>
            <person name="Lefebvre S.C."/>
            <person name="Maumus F."/>
            <person name="Mayer C."/>
            <person name="Miller J."/>
            <person name="Monier A."/>
            <person name="Salamov A."/>
            <person name="Young J."/>
            <person name="Aguilar M."/>
            <person name="Claverie J.M."/>
            <person name="Frickenhaus S."/>
            <person name="Gonzalez K."/>
            <person name="Herman E.K."/>
            <person name="Lin Y.C."/>
            <person name="Napier J."/>
            <person name="Ogata H."/>
            <person name="Sarno A.F."/>
            <person name="Shmutz J."/>
            <person name="Schroeder D."/>
            <person name="de Vargas C."/>
            <person name="Verret F."/>
            <person name="von Dassow P."/>
            <person name="Valentin K."/>
            <person name="Van de Peer Y."/>
            <person name="Wheeler G."/>
            <person name="Dacks J.B."/>
            <person name="Delwiche C.F."/>
            <person name="Dyhrman S.T."/>
            <person name="Glockner G."/>
            <person name="John U."/>
            <person name="Richards T."/>
            <person name="Worden A.Z."/>
            <person name="Zhang X."/>
            <person name="Grigoriev I.V."/>
            <person name="Allen A.E."/>
            <person name="Bidle K."/>
            <person name="Borodovsky M."/>
            <person name="Bowler C."/>
            <person name="Brownlee C."/>
            <person name="Cock J.M."/>
            <person name="Elias M."/>
            <person name="Gladyshev V.N."/>
            <person name="Groth M."/>
            <person name="Guda C."/>
            <person name="Hadaegh A."/>
            <person name="Iglesias-Rodriguez M.D."/>
            <person name="Jenkins J."/>
            <person name="Jones B.M."/>
            <person name="Lawson T."/>
            <person name="Leese F."/>
            <person name="Lindquist E."/>
            <person name="Lobanov A."/>
            <person name="Lomsadze A."/>
            <person name="Malik S.B."/>
            <person name="Marsh M.E."/>
            <person name="Mackinder L."/>
            <person name="Mock T."/>
            <person name="Mueller-Roeber B."/>
            <person name="Pagarete A."/>
            <person name="Parker M."/>
            <person name="Probert I."/>
            <person name="Quesneville H."/>
            <person name="Raines C."/>
            <person name="Rensing S.A."/>
            <person name="Riano-Pachon D.M."/>
            <person name="Richier S."/>
            <person name="Rokitta S."/>
            <person name="Shiraiwa Y."/>
            <person name="Soanes D.M."/>
            <person name="van der Giezen M."/>
            <person name="Wahlund T.M."/>
            <person name="Williams B."/>
            <person name="Wilson W."/>
            <person name="Wolfe G."/>
            <person name="Wurch L.L."/>
        </authorList>
    </citation>
    <scope>NUCLEOTIDE SEQUENCE</scope>
</reference>
<dbReference type="Gene3D" id="3.40.50.150">
    <property type="entry name" value="Vaccinia Virus protein VP39"/>
    <property type="match status" value="1"/>
</dbReference>
<dbReference type="OMA" id="FAMMNDQ"/>
<dbReference type="STRING" id="2903.R1DNS4"/>
<dbReference type="GO" id="GO:0032259">
    <property type="term" value="P:methylation"/>
    <property type="evidence" value="ECO:0007669"/>
    <property type="project" value="UniProtKB-KW"/>
</dbReference>
<evidence type="ECO:0000313" key="4">
    <source>
        <dbReference type="Proteomes" id="UP000013827"/>
    </source>
</evidence>
<keyword evidence="2" id="KW-0489">Methyltransferase</keyword>
<evidence type="ECO:0000313" key="3">
    <source>
        <dbReference type="EnsemblProtists" id="EOD16140"/>
    </source>
</evidence>
<organism evidence="3 4">
    <name type="scientific">Emiliania huxleyi (strain CCMP1516)</name>
    <dbReference type="NCBI Taxonomy" id="280463"/>
    <lineage>
        <taxon>Eukaryota</taxon>
        <taxon>Haptista</taxon>
        <taxon>Haptophyta</taxon>
        <taxon>Prymnesiophyceae</taxon>
        <taxon>Isochrysidales</taxon>
        <taxon>Noelaerhabdaceae</taxon>
        <taxon>Emiliania</taxon>
    </lineage>
</organism>
<sequence>MESHFVVPRRLRDKPYELIEAANDWHYAMMNDLPRNEFYRSALRQLITPESFVLEIGAGSGLLSIIAASLGARRVVAIEANMHLANVARQIIHANGYGDRIHIINKMSTDVSPEELAQYGGRPTLLLSEILGTLLLGESALHYVADARRRLLGPGGAVVRRTKNPSPLALSGGPTSQRQGISLDYFNSLQDTTSMVFTKQYGFRFSSAAYTELAPRTPVLAIDFSADEVGVWGGESRTTLRATRAGTVHAVMASWEVYAGEADALCMATHPDATLGNFPRDMQWGQGLQLIEDTSVDGAKPVPFVVQEGELLTLVTRYSVDGVTLQFELLRGASSEE</sequence>
<dbReference type="RefSeq" id="XP_005768569.1">
    <property type="nucleotide sequence ID" value="XM_005768512.1"/>
</dbReference>
<keyword evidence="4" id="KW-1185">Reference proteome</keyword>
<accession>A0A0D3IY05</accession>
<protein>
    <submittedName>
        <fullName evidence="3">Uncharacterized protein</fullName>
    </submittedName>
</protein>
<dbReference type="EnsemblProtists" id="EOD16140">
    <property type="protein sequence ID" value="EOD16140"/>
    <property type="gene ID" value="EMIHUDRAFT_76098"/>
</dbReference>
<dbReference type="GeneID" id="17262289"/>
<dbReference type="GO" id="GO:0016274">
    <property type="term" value="F:protein-arginine N-methyltransferase activity"/>
    <property type="evidence" value="ECO:0007669"/>
    <property type="project" value="InterPro"/>
</dbReference>
<evidence type="ECO:0000256" key="2">
    <source>
        <dbReference type="PROSITE-ProRule" id="PRU01015"/>
    </source>
</evidence>
<keyword evidence="1 2" id="KW-0949">S-adenosyl-L-methionine</keyword>
<dbReference type="PROSITE" id="PS51678">
    <property type="entry name" value="SAM_MT_PRMT"/>
    <property type="match status" value="1"/>
</dbReference>
<proteinExistence type="predicted"/>
<dbReference type="CDD" id="cd02440">
    <property type="entry name" value="AdoMet_MTases"/>
    <property type="match status" value="1"/>
</dbReference>
<dbReference type="PaxDb" id="2903-EOD16140"/>